<accession>A0A314YEA8</accession>
<evidence type="ECO:0000313" key="2">
    <source>
        <dbReference type="EMBL" id="PQQ03311.1"/>
    </source>
</evidence>
<keyword evidence="3" id="KW-1185">Reference proteome</keyword>
<reference evidence="2 3" key="1">
    <citation type="submission" date="2018-02" db="EMBL/GenBank/DDBJ databases">
        <title>Draft genome of wild Prunus yedoensis var. nudiflora.</title>
        <authorList>
            <person name="Baek S."/>
            <person name="Kim J.-H."/>
            <person name="Choi K."/>
            <person name="Kim G.-B."/>
            <person name="Cho A."/>
            <person name="Jang H."/>
            <person name="Shin C.-H."/>
            <person name="Yu H.-J."/>
            <person name="Mun J.-H."/>
        </authorList>
    </citation>
    <scope>NUCLEOTIDE SEQUENCE [LARGE SCALE GENOMIC DNA]</scope>
    <source>
        <strain evidence="3">cv. Jeju island</strain>
        <tissue evidence="2">Leaf</tissue>
    </source>
</reference>
<organism evidence="2 3">
    <name type="scientific">Prunus yedoensis var. nudiflora</name>
    <dbReference type="NCBI Taxonomy" id="2094558"/>
    <lineage>
        <taxon>Eukaryota</taxon>
        <taxon>Viridiplantae</taxon>
        <taxon>Streptophyta</taxon>
        <taxon>Embryophyta</taxon>
        <taxon>Tracheophyta</taxon>
        <taxon>Spermatophyta</taxon>
        <taxon>Magnoliopsida</taxon>
        <taxon>eudicotyledons</taxon>
        <taxon>Gunneridae</taxon>
        <taxon>Pentapetalae</taxon>
        <taxon>rosids</taxon>
        <taxon>fabids</taxon>
        <taxon>Rosales</taxon>
        <taxon>Rosaceae</taxon>
        <taxon>Amygdaloideae</taxon>
        <taxon>Amygdaleae</taxon>
        <taxon>Prunus</taxon>
    </lineage>
</organism>
<dbReference type="Proteomes" id="UP000250321">
    <property type="component" value="Unassembled WGS sequence"/>
</dbReference>
<evidence type="ECO:0000256" key="1">
    <source>
        <dbReference type="SAM" id="MobiDB-lite"/>
    </source>
</evidence>
<feature type="region of interest" description="Disordered" evidence="1">
    <location>
        <begin position="31"/>
        <end position="57"/>
    </location>
</feature>
<dbReference type="AlphaFoldDB" id="A0A314YEA8"/>
<proteinExistence type="predicted"/>
<evidence type="ECO:0000313" key="3">
    <source>
        <dbReference type="Proteomes" id="UP000250321"/>
    </source>
</evidence>
<name>A0A314YEA8_PRUYE</name>
<comment type="caution">
    <text evidence="2">The sequence shown here is derived from an EMBL/GenBank/DDBJ whole genome shotgun (WGS) entry which is preliminary data.</text>
</comment>
<protein>
    <submittedName>
        <fullName evidence="2">Uncharacterized protein</fullName>
    </submittedName>
</protein>
<dbReference type="EMBL" id="PJQY01001354">
    <property type="protein sequence ID" value="PQQ03311.1"/>
    <property type="molecule type" value="Genomic_DNA"/>
</dbReference>
<gene>
    <name evidence="2" type="ORF">Pyn_29280</name>
</gene>
<sequence length="65" mass="7602">MRGKPKWAHILGPRQQICNWVPTWFTCKPKRGSTREENDEEFGEAESLQEHGNDNKEGQCFWGLI</sequence>
<feature type="compositionally biased region" description="Basic and acidic residues" evidence="1">
    <location>
        <begin position="48"/>
        <end position="57"/>
    </location>
</feature>